<evidence type="ECO:0000256" key="4">
    <source>
        <dbReference type="RuleBase" id="RU004106"/>
    </source>
</evidence>
<accession>K4LH78</accession>
<dbReference type="InterPro" id="IPR018300">
    <property type="entry name" value="Aminotrans_IV_CS"/>
</dbReference>
<comment type="cofactor">
    <cofactor evidence="1 5">
        <name>pyridoxal 5'-phosphate</name>
        <dbReference type="ChEBI" id="CHEBI:597326"/>
    </cofactor>
</comment>
<evidence type="ECO:0000313" key="7">
    <source>
        <dbReference type="Proteomes" id="UP000000467"/>
    </source>
</evidence>
<dbReference type="CDD" id="cd00449">
    <property type="entry name" value="PLPDE_IV"/>
    <property type="match status" value="1"/>
</dbReference>
<dbReference type="KEGG" id="tpz:Tph_c20540"/>
<evidence type="ECO:0000256" key="1">
    <source>
        <dbReference type="ARBA" id="ARBA00001933"/>
    </source>
</evidence>
<dbReference type="InterPro" id="IPR043132">
    <property type="entry name" value="BCAT-like_C"/>
</dbReference>
<proteinExistence type="inferred from homology"/>
<evidence type="ECO:0000256" key="3">
    <source>
        <dbReference type="ARBA" id="ARBA00022898"/>
    </source>
</evidence>
<dbReference type="FunFam" id="3.20.10.10:FF:000002">
    <property type="entry name" value="D-alanine aminotransferase"/>
    <property type="match status" value="1"/>
</dbReference>
<dbReference type="STRING" id="1089553.Tph_c20540"/>
<dbReference type="PANTHER" id="PTHR42743">
    <property type="entry name" value="AMINO-ACID AMINOTRANSFERASE"/>
    <property type="match status" value="1"/>
</dbReference>
<dbReference type="InterPro" id="IPR001544">
    <property type="entry name" value="Aminotrans_IV"/>
</dbReference>
<dbReference type="Gene3D" id="3.30.470.10">
    <property type="match status" value="1"/>
</dbReference>
<organism evidence="6 7">
    <name type="scientific">Thermacetogenium phaeum (strain ATCC BAA-254 / DSM 26808 / PB)</name>
    <dbReference type="NCBI Taxonomy" id="1089553"/>
    <lineage>
        <taxon>Bacteria</taxon>
        <taxon>Bacillati</taxon>
        <taxon>Bacillota</taxon>
        <taxon>Clostridia</taxon>
        <taxon>Thermoanaerobacterales</taxon>
        <taxon>Thermoanaerobacteraceae</taxon>
        <taxon>Thermacetogenium</taxon>
    </lineage>
</organism>
<dbReference type="GO" id="GO:0008652">
    <property type="term" value="P:amino acid biosynthetic process"/>
    <property type="evidence" value="ECO:0007669"/>
    <property type="project" value="UniProtKB-ARBA"/>
</dbReference>
<evidence type="ECO:0000256" key="5">
    <source>
        <dbReference type="RuleBase" id="RU004516"/>
    </source>
</evidence>
<name>K4LH78_THEPS</name>
<dbReference type="Proteomes" id="UP000000467">
    <property type="component" value="Chromosome"/>
</dbReference>
<dbReference type="InterPro" id="IPR036038">
    <property type="entry name" value="Aminotransferase-like"/>
</dbReference>
<dbReference type="PANTHER" id="PTHR42743:SF11">
    <property type="entry name" value="AMINODEOXYCHORISMATE LYASE"/>
    <property type="match status" value="1"/>
</dbReference>
<dbReference type="SUPFAM" id="SSF56752">
    <property type="entry name" value="D-aminoacid aminotransferase-like PLP-dependent enzymes"/>
    <property type="match status" value="1"/>
</dbReference>
<dbReference type="OrthoDB" id="9805628at2"/>
<keyword evidence="6" id="KW-0808">Transferase</keyword>
<keyword evidence="3 5" id="KW-0663">Pyridoxal phosphate</keyword>
<evidence type="ECO:0000313" key="6">
    <source>
        <dbReference type="EMBL" id="AFV12248.1"/>
    </source>
</evidence>
<comment type="similarity">
    <text evidence="2 4">Belongs to the class-IV pyridoxal-phosphate-dependent aminotransferase family.</text>
</comment>
<dbReference type="InterPro" id="IPR050571">
    <property type="entry name" value="Class-IV_PLP-Dep_Aminotrnsfr"/>
</dbReference>
<dbReference type="PROSITE" id="PS00770">
    <property type="entry name" value="AA_TRANSFER_CLASS_4"/>
    <property type="match status" value="1"/>
</dbReference>
<sequence length="277" mass="30046">MPGIAWVNGEIGDLNRPRFGVRERGFLYGDGVFETLRLRDGLPQDWKEHRQRLCQGCSALKIPCPWDDVEAGVAEVAARIGNGVLRVTVTRGESPRGLLPHPDSRPTVVVVGQDEEPYPRDIYERGMHACLVSFPRNHLSPLVRLKSLNCLENILGRLEAAAAGSHEGIFCNYLGEVAEGTTSNVFIVLEGRIVTPSPASGLLPGITRAKVMSLARELGIPVVEGSVLPEDLLGAEEAFLTNSLMGIMPLVSVDGRRVGTGRPGPVTASLRRKLQFL</sequence>
<dbReference type="Pfam" id="PF01063">
    <property type="entry name" value="Aminotran_4"/>
    <property type="match status" value="1"/>
</dbReference>
<dbReference type="GO" id="GO:0046394">
    <property type="term" value="P:carboxylic acid biosynthetic process"/>
    <property type="evidence" value="ECO:0007669"/>
    <property type="project" value="UniProtKB-ARBA"/>
</dbReference>
<dbReference type="RefSeq" id="WP_015051123.1">
    <property type="nucleotide sequence ID" value="NC_018870.1"/>
</dbReference>
<dbReference type="EMBL" id="CP003732">
    <property type="protein sequence ID" value="AFV12248.1"/>
    <property type="molecule type" value="Genomic_DNA"/>
</dbReference>
<keyword evidence="6" id="KW-0032">Aminotransferase</keyword>
<protein>
    <submittedName>
        <fullName evidence="6">Putative branched-chain-amino-acid aminotransferase IlvE</fullName>
        <ecNumber evidence="6">2.6.1.42</ecNumber>
    </submittedName>
</protein>
<dbReference type="HOGENOM" id="CLU_020844_2_0_9"/>
<dbReference type="Gene3D" id="3.20.10.10">
    <property type="entry name" value="D-amino Acid Aminotransferase, subunit A, domain 2"/>
    <property type="match status" value="1"/>
</dbReference>
<gene>
    <name evidence="6" type="primary">ilvE2</name>
    <name evidence="6" type="ordered locus">Tph_c20540</name>
</gene>
<reference evidence="6 7" key="1">
    <citation type="journal article" date="2012" name="BMC Genomics">
        <title>Genome-guided analysis of physiological and morphological traits of the fermentative acetate oxidizer Thermacetogenium phaeum.</title>
        <authorList>
            <person name="Oehler D."/>
            <person name="Poehlein A."/>
            <person name="Leimbach A."/>
            <person name="Muller N."/>
            <person name="Daniel R."/>
            <person name="Gottschalk G."/>
            <person name="Schink B."/>
        </authorList>
    </citation>
    <scope>NUCLEOTIDE SEQUENCE [LARGE SCALE GENOMIC DNA]</scope>
    <source>
        <strain evidence="7">ATCC BAA-254 / DSM 26808 / PB</strain>
    </source>
</reference>
<dbReference type="GO" id="GO:0004084">
    <property type="term" value="F:branched-chain-amino-acid transaminase activity"/>
    <property type="evidence" value="ECO:0007669"/>
    <property type="project" value="UniProtKB-EC"/>
</dbReference>
<dbReference type="eggNOG" id="COG0115">
    <property type="taxonomic scope" value="Bacteria"/>
</dbReference>
<dbReference type="EC" id="2.6.1.42" evidence="6"/>
<dbReference type="GO" id="GO:0005829">
    <property type="term" value="C:cytosol"/>
    <property type="evidence" value="ECO:0007669"/>
    <property type="project" value="TreeGrafter"/>
</dbReference>
<dbReference type="InterPro" id="IPR043131">
    <property type="entry name" value="BCAT-like_N"/>
</dbReference>
<dbReference type="AlphaFoldDB" id="K4LH78"/>
<evidence type="ECO:0000256" key="2">
    <source>
        <dbReference type="ARBA" id="ARBA00009320"/>
    </source>
</evidence>
<keyword evidence="7" id="KW-1185">Reference proteome</keyword>